<proteinExistence type="inferred from homology"/>
<dbReference type="GO" id="GO:0031123">
    <property type="term" value="P:RNA 3'-end processing"/>
    <property type="evidence" value="ECO:0007669"/>
    <property type="project" value="TreeGrafter"/>
</dbReference>
<dbReference type="PANTHER" id="PTHR12271">
    <property type="entry name" value="POLY A POLYMERASE CID PAP -RELATED"/>
    <property type="match status" value="1"/>
</dbReference>
<evidence type="ECO:0000256" key="8">
    <source>
        <dbReference type="ARBA" id="ARBA00038491"/>
    </source>
</evidence>
<dbReference type="eggNOG" id="KOG2277">
    <property type="taxonomic scope" value="Eukaryota"/>
</dbReference>
<evidence type="ECO:0000256" key="3">
    <source>
        <dbReference type="ARBA" id="ARBA00004496"/>
    </source>
</evidence>
<evidence type="ECO:0000259" key="10">
    <source>
        <dbReference type="Pfam" id="PF22600"/>
    </source>
</evidence>
<protein>
    <submittedName>
        <fullName evidence="11">Poly(A) RNA polymerase gld 2 A</fullName>
    </submittedName>
</protein>
<keyword evidence="6" id="KW-0479">Metal-binding</keyword>
<dbReference type="GO" id="GO:0046872">
    <property type="term" value="F:metal ion binding"/>
    <property type="evidence" value="ECO:0007669"/>
    <property type="project" value="UniProtKB-KW"/>
</dbReference>
<dbReference type="STRING" id="6211.A0A068XV05"/>
<dbReference type="SUPFAM" id="SSF81301">
    <property type="entry name" value="Nucleotidyltransferase"/>
    <property type="match status" value="1"/>
</dbReference>
<dbReference type="Pfam" id="PF22600">
    <property type="entry name" value="MTPAP-like_central"/>
    <property type="match status" value="1"/>
</dbReference>
<evidence type="ECO:0000256" key="1">
    <source>
        <dbReference type="ARBA" id="ARBA00001936"/>
    </source>
</evidence>
<dbReference type="Gene3D" id="1.10.1410.10">
    <property type="match status" value="1"/>
</dbReference>
<keyword evidence="12" id="KW-1185">Reference proteome</keyword>
<comment type="similarity">
    <text evidence="8">Belongs to the DNA polymerase type-B-like family. GLD2 subfamily.</text>
</comment>
<evidence type="ECO:0000256" key="5">
    <source>
        <dbReference type="ARBA" id="ARBA00022679"/>
    </source>
</evidence>
<dbReference type="InterPro" id="IPR002058">
    <property type="entry name" value="PAP_assoc"/>
</dbReference>
<gene>
    <name evidence="11" type="ORF">EmuJ_000320140</name>
</gene>
<dbReference type="PANTHER" id="PTHR12271:SF40">
    <property type="entry name" value="POLY(A) RNA POLYMERASE GLD2"/>
    <property type="match status" value="1"/>
</dbReference>
<dbReference type="Proteomes" id="UP000017246">
    <property type="component" value="Unassembled WGS sequence"/>
</dbReference>
<reference evidence="11" key="1">
    <citation type="journal article" date="2013" name="Nature">
        <title>The genomes of four tapeworm species reveal adaptations to parasitism.</title>
        <authorList>
            <person name="Tsai I.J."/>
            <person name="Zarowiecki M."/>
            <person name="Holroyd N."/>
            <person name="Garciarrubio A."/>
            <person name="Sanchez-Flores A."/>
            <person name="Brooks K.L."/>
            <person name="Tracey A."/>
            <person name="Bobes R.J."/>
            <person name="Fragoso G."/>
            <person name="Sciutto E."/>
            <person name="Aslett M."/>
            <person name="Beasley H."/>
            <person name="Bennett H.M."/>
            <person name="Cai J."/>
            <person name="Camicia F."/>
            <person name="Clark R."/>
            <person name="Cucher M."/>
            <person name="De Silva N."/>
            <person name="Day T.A."/>
            <person name="Deplazes P."/>
            <person name="Estrada K."/>
            <person name="Fernandez C."/>
            <person name="Holland P.W."/>
            <person name="Hou J."/>
            <person name="Hu S."/>
            <person name="Huckvale T."/>
            <person name="Hung S.S."/>
            <person name="Kamenetzky L."/>
            <person name="Keane J.A."/>
            <person name="Kiss F."/>
            <person name="Koziol U."/>
            <person name="Lambert O."/>
            <person name="Liu K."/>
            <person name="Luo X."/>
            <person name="Luo Y."/>
            <person name="Macchiaroli N."/>
            <person name="Nichol S."/>
            <person name="Paps J."/>
            <person name="Parkinson J."/>
            <person name="Pouchkina-Stantcheva N."/>
            <person name="Riddiford N."/>
            <person name="Rosenzvit M."/>
            <person name="Salinas G."/>
            <person name="Wasmuth J.D."/>
            <person name="Zamanian M."/>
            <person name="Zheng Y."/>
            <person name="Cai X."/>
            <person name="Soberon X."/>
            <person name="Olson P.D."/>
            <person name="Laclette J.P."/>
            <person name="Brehm K."/>
            <person name="Berriman M."/>
            <person name="Garciarrubio A."/>
            <person name="Bobes R.J."/>
            <person name="Fragoso G."/>
            <person name="Sanchez-Flores A."/>
            <person name="Estrada K."/>
            <person name="Cevallos M.A."/>
            <person name="Morett E."/>
            <person name="Gonzalez V."/>
            <person name="Portillo T."/>
            <person name="Ochoa-Leyva A."/>
            <person name="Jose M.V."/>
            <person name="Sciutto E."/>
            <person name="Landa A."/>
            <person name="Jimenez L."/>
            <person name="Valdes V."/>
            <person name="Carrero J.C."/>
            <person name="Larralde C."/>
            <person name="Morales-Montor J."/>
            <person name="Limon-Lason J."/>
            <person name="Soberon X."/>
            <person name="Laclette J.P."/>
        </authorList>
    </citation>
    <scope>NUCLEOTIDE SEQUENCE [LARGE SCALE GENOMIC DNA]</scope>
</reference>
<dbReference type="InterPro" id="IPR043519">
    <property type="entry name" value="NT_sf"/>
</dbReference>
<comment type="cofactor">
    <cofactor evidence="1">
        <name>Mn(2+)</name>
        <dbReference type="ChEBI" id="CHEBI:29035"/>
    </cofactor>
</comment>
<dbReference type="OMA" id="ARWVISI"/>
<accession>A0A068XV05</accession>
<dbReference type="AlphaFoldDB" id="A0A068XV05"/>
<evidence type="ECO:0000256" key="2">
    <source>
        <dbReference type="ARBA" id="ARBA00001946"/>
    </source>
</evidence>
<dbReference type="EMBL" id="LN902850">
    <property type="protein sequence ID" value="CDS36198.1"/>
    <property type="molecule type" value="Genomic_DNA"/>
</dbReference>
<dbReference type="GO" id="GO:1990817">
    <property type="term" value="F:poly(A) RNA polymerase activity"/>
    <property type="evidence" value="ECO:0007669"/>
    <property type="project" value="TreeGrafter"/>
</dbReference>
<comment type="subcellular location">
    <subcellularLocation>
        <location evidence="3">Cytoplasm</location>
    </subcellularLocation>
</comment>
<comment type="cofactor">
    <cofactor evidence="2">
        <name>Mg(2+)</name>
        <dbReference type="ChEBI" id="CHEBI:18420"/>
    </cofactor>
</comment>
<evidence type="ECO:0000313" key="11">
    <source>
        <dbReference type="EMBL" id="CDS36198.1"/>
    </source>
</evidence>
<sequence length="331" mass="37505">MSGSKDGSNWEGSRLSPKSVLDLPYPDFMSWMAAIRVVRGAVMSERLMRSRYDPTVNTSDLSSRLEKFFRDNRQTINSYENKARLRDRLLLTLSPVFPNAKLFIVGSSSNGFGWDRSDLDLCLVIAPEEVRSKGGDQPVLEQLIPFLRRCFDPRVPPLGVFVKHWAQMMGIHGGSMGRLSTYALLLMVIQFLQCGCSPPVVPNLQARFPIFDCARPLEEVDMNAELPWDELRSANRSTLGELFAGFIVYYTTLDFARWVISIRNGRPLTTNVAIQRLPSNKQAFKIFVEEPCGEGNVTHTVCDEAVFEEIRRAFSRIAEVLQARKPLLPPW</sequence>
<evidence type="ECO:0000256" key="4">
    <source>
        <dbReference type="ARBA" id="ARBA00022490"/>
    </source>
</evidence>
<dbReference type="InterPro" id="IPR054708">
    <property type="entry name" value="MTPAP-like_central"/>
</dbReference>
<reference evidence="11" key="2">
    <citation type="submission" date="2015-11" db="EMBL/GenBank/DDBJ databases">
        <authorList>
            <person name="Zhang Y."/>
            <person name="Guo Z."/>
        </authorList>
    </citation>
    <scope>NUCLEOTIDE SEQUENCE</scope>
</reference>
<name>A0A068XV05_ECHMU</name>
<evidence type="ECO:0000256" key="7">
    <source>
        <dbReference type="ARBA" id="ARBA00022842"/>
    </source>
</evidence>
<evidence type="ECO:0000313" key="12">
    <source>
        <dbReference type="Proteomes" id="UP000017246"/>
    </source>
</evidence>
<organism evidence="11 12">
    <name type="scientific">Echinococcus multilocularis</name>
    <name type="common">Fox tapeworm</name>
    <dbReference type="NCBI Taxonomy" id="6211"/>
    <lineage>
        <taxon>Eukaryota</taxon>
        <taxon>Metazoa</taxon>
        <taxon>Spiralia</taxon>
        <taxon>Lophotrochozoa</taxon>
        <taxon>Platyhelminthes</taxon>
        <taxon>Cestoda</taxon>
        <taxon>Eucestoda</taxon>
        <taxon>Cyclophyllidea</taxon>
        <taxon>Taeniidae</taxon>
        <taxon>Echinococcus</taxon>
    </lineage>
</organism>
<keyword evidence="4" id="KW-0963">Cytoplasm</keyword>
<keyword evidence="7" id="KW-0460">Magnesium</keyword>
<dbReference type="Pfam" id="PF03828">
    <property type="entry name" value="PAP_assoc"/>
    <property type="match status" value="1"/>
</dbReference>
<feature type="domain" description="Poly(A) RNA polymerase mitochondrial-like central palm" evidence="10">
    <location>
        <begin position="61"/>
        <end position="149"/>
    </location>
</feature>
<evidence type="ECO:0000256" key="6">
    <source>
        <dbReference type="ARBA" id="ARBA00022723"/>
    </source>
</evidence>
<dbReference type="SUPFAM" id="SSF81631">
    <property type="entry name" value="PAP/OAS1 substrate-binding domain"/>
    <property type="match status" value="1"/>
</dbReference>
<dbReference type="GO" id="GO:0005737">
    <property type="term" value="C:cytoplasm"/>
    <property type="evidence" value="ECO:0007669"/>
    <property type="project" value="UniProtKB-SubCell"/>
</dbReference>
<dbReference type="OrthoDB" id="6272657at2759"/>
<evidence type="ECO:0000259" key="9">
    <source>
        <dbReference type="Pfam" id="PF03828"/>
    </source>
</evidence>
<feature type="domain" description="PAP-associated" evidence="9">
    <location>
        <begin position="238"/>
        <end position="294"/>
    </location>
</feature>
<keyword evidence="5" id="KW-0808">Transferase</keyword>